<accession>A0ABR0SGE0</accession>
<dbReference type="Gene3D" id="2.60.120.620">
    <property type="entry name" value="q2cbj1_9rhob like domain"/>
    <property type="match status" value="1"/>
</dbReference>
<protein>
    <recommendedName>
        <fullName evidence="3">Prolyl 4-hydroxylase alpha subunit Fe(2+) 2OG dioxygenase domain-containing protein</fullName>
    </recommendedName>
</protein>
<evidence type="ECO:0008006" key="3">
    <source>
        <dbReference type="Google" id="ProtNLM"/>
    </source>
</evidence>
<dbReference type="PANTHER" id="PTHR33099">
    <property type="entry name" value="FE2OG DIOXYGENASE DOMAIN-CONTAINING PROTEIN"/>
    <property type="match status" value="1"/>
</dbReference>
<proteinExistence type="predicted"/>
<sequence length="746" mass="83732">MSYFWPGSQYHKAHASTSLFGGNNGVVQEREDVTTFKGKLFDAFKGIDTPGSFASFGELPELPSAGLSVNGVGDITMPLDEPQARRLIARCRQAPYGKGSDTIVDTSSLCTRVAKDLGIGTTIRAEIYKMLIYEKGAMFKAHTDFVGCYVVPNLTVLTQHRKIPGIFGTLVISLPSEHQGGEVVVKHCGEQKIFKASGATQSYVCWCSDASYEVLPVISGYRWVLTYNLAIDLAEARPSASMQQVGAQSVRRLLQEWLADDKGSRKMNHIYHVLDHDYTEANASLKMMKARDLAQAQALKAKEGQKVAGGLALDPKDLVDKDCFADITDEHYEEYMGNSGPSATHWYCLTAVLLVPRDSIVSFLTPFEHPRDTEHHNLEPQFGYFARLCLRPGHHESLVNVLEKIHDHLANKPERVGTFSGLPETDGEAMCAVLKAAIRHERFALFEKAAAAHNGLLPMSFFAWTSDWLTSDTHVEQWSKNIEKGLFGAISRYKYFSSRVFAIAKLVPIGSPISRGHGQRGYVLHWARGALQAQLDAGLVSDLDKEDGFAWVELALYYSNPLALLQQHFDAIHGRRDAVGFYLGLMDRLMHYKKQGTLPAEESMLLYRNVARYFIESTDFTTVRNIKVIEEANEERQRTSSFPHLGPPKTQEIERRRAITEEDLLEFCRSILDISTPGDDLWLLFTTKLLGDVPRLQARELCHFWMRFMLLLNMRISQSTRPLVRRTTRNSFLPSSGGDQDVQADR</sequence>
<dbReference type="Proteomes" id="UP001338125">
    <property type="component" value="Unassembled WGS sequence"/>
</dbReference>
<evidence type="ECO:0000313" key="2">
    <source>
        <dbReference type="Proteomes" id="UP001338125"/>
    </source>
</evidence>
<organism evidence="1 2">
    <name type="scientific">Cladobotryum mycophilum</name>
    <dbReference type="NCBI Taxonomy" id="491253"/>
    <lineage>
        <taxon>Eukaryota</taxon>
        <taxon>Fungi</taxon>
        <taxon>Dikarya</taxon>
        <taxon>Ascomycota</taxon>
        <taxon>Pezizomycotina</taxon>
        <taxon>Sordariomycetes</taxon>
        <taxon>Hypocreomycetidae</taxon>
        <taxon>Hypocreales</taxon>
        <taxon>Hypocreaceae</taxon>
        <taxon>Cladobotryum</taxon>
    </lineage>
</organism>
<dbReference type="EMBL" id="JAVFKD010000014">
    <property type="protein sequence ID" value="KAK5991252.1"/>
    <property type="molecule type" value="Genomic_DNA"/>
</dbReference>
<reference evidence="1 2" key="1">
    <citation type="submission" date="2024-01" db="EMBL/GenBank/DDBJ databases">
        <title>Complete genome of Cladobotryum mycophilum ATHUM6906.</title>
        <authorList>
            <person name="Christinaki A.C."/>
            <person name="Myridakis A.I."/>
            <person name="Kouvelis V.N."/>
        </authorList>
    </citation>
    <scope>NUCLEOTIDE SEQUENCE [LARGE SCALE GENOMIC DNA]</scope>
    <source>
        <strain evidence="1 2">ATHUM6906</strain>
    </source>
</reference>
<keyword evidence="2" id="KW-1185">Reference proteome</keyword>
<comment type="caution">
    <text evidence="1">The sequence shown here is derived from an EMBL/GenBank/DDBJ whole genome shotgun (WGS) entry which is preliminary data.</text>
</comment>
<name>A0ABR0SGE0_9HYPO</name>
<dbReference type="PANTHER" id="PTHR33099:SF7">
    <property type="entry name" value="MYND-TYPE DOMAIN-CONTAINING PROTEIN"/>
    <property type="match status" value="1"/>
</dbReference>
<gene>
    <name evidence="1" type="ORF">PT974_09530</name>
</gene>
<evidence type="ECO:0000313" key="1">
    <source>
        <dbReference type="EMBL" id="KAK5991252.1"/>
    </source>
</evidence>